<gene>
    <name evidence="2" type="ORF">L284_07105</name>
</gene>
<dbReference type="PATRIC" id="fig|1096930.3.peg.1397"/>
<evidence type="ECO:0000313" key="3">
    <source>
        <dbReference type="Proteomes" id="UP000015527"/>
    </source>
</evidence>
<dbReference type="eggNOG" id="ENOG5032SFR">
    <property type="taxonomic scope" value="Bacteria"/>
</dbReference>
<feature type="region of interest" description="Disordered" evidence="1">
    <location>
        <begin position="1"/>
        <end position="20"/>
    </location>
</feature>
<keyword evidence="3" id="KW-1185">Reference proteome</keyword>
<dbReference type="OrthoDB" id="109506at2"/>
<sequence length="200" mass="22163">MLWHRPSADHRAPRPNDPTGCAATGATQFCDAVAGFSKSLRSPILPFNRASILPPPEVTGAVDPAINQANIDATICRPGYAKAARPPYSITGPMKRRLMDQQHPGESMANYELDHLIPISIGGAPLDMKDLWLQPRLGQANAADKNVLAYVLWRLVCTHQVPLETAQQAISRDWTKAYQTYATPENIAKYHFRHDEQRAD</sequence>
<reference evidence="2 3" key="1">
    <citation type="journal article" date="2013" name="Genome Announc.">
        <title>Genome Sequence of Novosphingobium lindaniclasticum LE124T, Isolated from a Hexachlorocyclohexane Dumpsite.</title>
        <authorList>
            <person name="Saxena A."/>
            <person name="Nayyar N."/>
            <person name="Sangwan N."/>
            <person name="Kumari R."/>
            <person name="Khurana J.P."/>
            <person name="Lal R."/>
        </authorList>
    </citation>
    <scope>NUCLEOTIDE SEQUENCE [LARGE SCALE GENOMIC DNA]</scope>
    <source>
        <strain evidence="2 3">LE124</strain>
    </source>
</reference>
<comment type="caution">
    <text evidence="2">The sequence shown here is derived from an EMBL/GenBank/DDBJ whole genome shotgun (WGS) entry which is preliminary data.</text>
</comment>
<evidence type="ECO:0000313" key="2">
    <source>
        <dbReference type="EMBL" id="EQB17761.1"/>
    </source>
</evidence>
<dbReference type="EMBL" id="ATHL01000052">
    <property type="protein sequence ID" value="EQB17761.1"/>
    <property type="molecule type" value="Genomic_DNA"/>
</dbReference>
<dbReference type="Proteomes" id="UP000015527">
    <property type="component" value="Unassembled WGS sequence"/>
</dbReference>
<protein>
    <submittedName>
        <fullName evidence="2">Uncharacterized protein</fullName>
    </submittedName>
</protein>
<proteinExistence type="predicted"/>
<dbReference type="AlphaFoldDB" id="T0HN19"/>
<accession>T0HN19</accession>
<evidence type="ECO:0000256" key="1">
    <source>
        <dbReference type="SAM" id="MobiDB-lite"/>
    </source>
</evidence>
<organism evidence="2 3">
    <name type="scientific">Novosphingobium lindaniclasticum LE124</name>
    <dbReference type="NCBI Taxonomy" id="1096930"/>
    <lineage>
        <taxon>Bacteria</taxon>
        <taxon>Pseudomonadati</taxon>
        <taxon>Pseudomonadota</taxon>
        <taxon>Alphaproteobacteria</taxon>
        <taxon>Sphingomonadales</taxon>
        <taxon>Sphingomonadaceae</taxon>
        <taxon>Novosphingobium</taxon>
    </lineage>
</organism>
<name>T0HN19_9SPHN</name>
<feature type="compositionally biased region" description="Basic and acidic residues" evidence="1">
    <location>
        <begin position="1"/>
        <end position="14"/>
    </location>
</feature>